<dbReference type="PANTHER" id="PTHR35851">
    <property type="entry name" value="CELL DIVISION PROTEIN FTSQ"/>
    <property type="match status" value="1"/>
</dbReference>
<dbReference type="PROSITE" id="PS51779">
    <property type="entry name" value="POTRA"/>
    <property type="match status" value="1"/>
</dbReference>
<comment type="subcellular location">
    <subcellularLocation>
        <location evidence="9">Cell inner membrane</location>
        <topology evidence="9">Single-pass type II membrane protein</topology>
    </subcellularLocation>
    <subcellularLocation>
        <location evidence="1">Membrane</location>
    </subcellularLocation>
    <text evidence="9">Localizes to the division septum.</text>
</comment>
<keyword evidence="8 9" id="KW-0131">Cell cycle</keyword>
<comment type="similarity">
    <text evidence="9">Belongs to the FtsQ/DivIB family. FtsQ subfamily.</text>
</comment>
<dbReference type="EMBL" id="BAABLF010000029">
    <property type="protein sequence ID" value="GAA5194322.1"/>
    <property type="molecule type" value="Genomic_DNA"/>
</dbReference>
<keyword evidence="5 9" id="KW-0812">Transmembrane</keyword>
<keyword evidence="12" id="KW-1185">Reference proteome</keyword>
<evidence type="ECO:0000256" key="9">
    <source>
        <dbReference type="HAMAP-Rule" id="MF_00911"/>
    </source>
</evidence>
<proteinExistence type="inferred from homology"/>
<keyword evidence="4 9" id="KW-0132">Cell division</keyword>
<keyword evidence="6 9" id="KW-1133">Transmembrane helix</keyword>
<evidence type="ECO:0000313" key="11">
    <source>
        <dbReference type="EMBL" id="GAA5194322.1"/>
    </source>
</evidence>
<organism evidence="11 12">
    <name type="scientific">Ferrimonas gelatinilytica</name>
    <dbReference type="NCBI Taxonomy" id="1255257"/>
    <lineage>
        <taxon>Bacteria</taxon>
        <taxon>Pseudomonadati</taxon>
        <taxon>Pseudomonadota</taxon>
        <taxon>Gammaproteobacteria</taxon>
        <taxon>Alteromonadales</taxon>
        <taxon>Ferrimonadaceae</taxon>
        <taxon>Ferrimonas</taxon>
    </lineage>
</organism>
<evidence type="ECO:0000256" key="5">
    <source>
        <dbReference type="ARBA" id="ARBA00022692"/>
    </source>
</evidence>
<evidence type="ECO:0000256" key="1">
    <source>
        <dbReference type="ARBA" id="ARBA00004370"/>
    </source>
</evidence>
<feature type="domain" description="POTRA" evidence="10">
    <location>
        <begin position="49"/>
        <end position="118"/>
    </location>
</feature>
<name>A0ABP9SCU0_9GAMM</name>
<sequence>MSGHALPQLHTDRVNWTLWGGLLFLLMVLAILVLGARWLTAFAANADRLPVEELALIGERRFTADEEVREAVRELEQWSLFTADVAQIREALTALPWVDRAAVRREWPNRLRVYLVEQVPVARWHNGDWLNDRAEPFAAPPRPDLSHLPLLAGPDGSAEKVWQMWQQLSELLALNGLTGQALQLNHRHAWTLRLDSGIELALGREDTLARAQRFIDLWPRLEQEGKPVQRVDLRYDTGLAVRWQDEDQ</sequence>
<evidence type="ECO:0000256" key="2">
    <source>
        <dbReference type="ARBA" id="ARBA00022475"/>
    </source>
</evidence>
<dbReference type="Proteomes" id="UP001501600">
    <property type="component" value="Unassembled WGS sequence"/>
</dbReference>
<dbReference type="Pfam" id="PF08478">
    <property type="entry name" value="POTRA_1"/>
    <property type="match status" value="1"/>
</dbReference>
<reference evidence="12" key="1">
    <citation type="journal article" date="2019" name="Int. J. Syst. Evol. Microbiol.">
        <title>The Global Catalogue of Microorganisms (GCM) 10K type strain sequencing project: providing services to taxonomists for standard genome sequencing and annotation.</title>
        <authorList>
            <consortium name="The Broad Institute Genomics Platform"/>
            <consortium name="The Broad Institute Genome Sequencing Center for Infectious Disease"/>
            <person name="Wu L."/>
            <person name="Ma J."/>
        </authorList>
    </citation>
    <scope>NUCLEOTIDE SEQUENCE [LARGE SCALE GENOMIC DNA]</scope>
    <source>
        <strain evidence="12">JCM 18720</strain>
    </source>
</reference>
<comment type="function">
    <text evidence="9">Essential cell division protein. May link together the upstream cell division proteins, which are predominantly cytoplasmic, with the downstream cell division proteins, which are predominantly periplasmic. May control correct divisome assembly.</text>
</comment>
<comment type="subunit">
    <text evidence="9">Part of a complex composed of FtsB, FtsL and FtsQ.</text>
</comment>
<protein>
    <recommendedName>
        <fullName evidence="9">Cell division protein FtsQ</fullName>
    </recommendedName>
</protein>
<accession>A0ABP9SCU0</accession>
<dbReference type="GO" id="GO:0051301">
    <property type="term" value="P:cell division"/>
    <property type="evidence" value="ECO:0007669"/>
    <property type="project" value="UniProtKB-KW"/>
</dbReference>
<keyword evidence="3 9" id="KW-0997">Cell inner membrane</keyword>
<comment type="caution">
    <text evidence="11">The sequence shown here is derived from an EMBL/GenBank/DDBJ whole genome shotgun (WGS) entry which is preliminary data.</text>
</comment>
<dbReference type="Gene3D" id="3.40.50.11690">
    <property type="entry name" value="Cell division protein FtsQ/DivIB"/>
    <property type="match status" value="1"/>
</dbReference>
<evidence type="ECO:0000256" key="8">
    <source>
        <dbReference type="ARBA" id="ARBA00023306"/>
    </source>
</evidence>
<dbReference type="Pfam" id="PF03799">
    <property type="entry name" value="FtsQ_DivIB_C"/>
    <property type="match status" value="1"/>
</dbReference>
<dbReference type="InterPro" id="IPR013685">
    <property type="entry name" value="POTRA_FtsQ_type"/>
</dbReference>
<dbReference type="PANTHER" id="PTHR35851:SF1">
    <property type="entry name" value="CELL DIVISION PROTEIN FTSQ"/>
    <property type="match status" value="1"/>
</dbReference>
<keyword evidence="7 9" id="KW-0472">Membrane</keyword>
<feature type="transmembrane region" description="Helical" evidence="9">
    <location>
        <begin position="16"/>
        <end position="39"/>
    </location>
</feature>
<evidence type="ECO:0000256" key="3">
    <source>
        <dbReference type="ARBA" id="ARBA00022519"/>
    </source>
</evidence>
<keyword evidence="2 9" id="KW-1003">Cell membrane</keyword>
<dbReference type="Gene3D" id="3.10.20.310">
    <property type="entry name" value="membrane protein fhac"/>
    <property type="match status" value="1"/>
</dbReference>
<dbReference type="InterPro" id="IPR005548">
    <property type="entry name" value="Cell_div_FtsQ/DivIB_C"/>
</dbReference>
<evidence type="ECO:0000313" key="12">
    <source>
        <dbReference type="Proteomes" id="UP001501600"/>
    </source>
</evidence>
<dbReference type="InterPro" id="IPR045335">
    <property type="entry name" value="FtsQ_C_sf"/>
</dbReference>
<evidence type="ECO:0000256" key="6">
    <source>
        <dbReference type="ARBA" id="ARBA00022989"/>
    </source>
</evidence>
<dbReference type="InterPro" id="IPR034746">
    <property type="entry name" value="POTRA"/>
</dbReference>
<dbReference type="RefSeq" id="WP_345317700.1">
    <property type="nucleotide sequence ID" value="NZ_BAABLF010000029.1"/>
</dbReference>
<evidence type="ECO:0000256" key="7">
    <source>
        <dbReference type="ARBA" id="ARBA00023136"/>
    </source>
</evidence>
<dbReference type="HAMAP" id="MF_00911">
    <property type="entry name" value="FtsQ_subfam"/>
    <property type="match status" value="1"/>
</dbReference>
<gene>
    <name evidence="9" type="primary">ftsQ</name>
    <name evidence="11" type="ORF">GCM10025772_27020</name>
</gene>
<evidence type="ECO:0000256" key="4">
    <source>
        <dbReference type="ARBA" id="ARBA00022618"/>
    </source>
</evidence>
<evidence type="ECO:0000259" key="10">
    <source>
        <dbReference type="PROSITE" id="PS51779"/>
    </source>
</evidence>
<dbReference type="InterPro" id="IPR026579">
    <property type="entry name" value="FtsQ"/>
</dbReference>